<dbReference type="KEGG" id="tbv:H9L17_09120"/>
<dbReference type="Gene3D" id="1.10.10.10">
    <property type="entry name" value="Winged helix-like DNA-binding domain superfamily/Winged helix DNA-binding domain"/>
    <property type="match status" value="1"/>
</dbReference>
<dbReference type="InterPro" id="IPR036388">
    <property type="entry name" value="WH-like_DNA-bd_sf"/>
</dbReference>
<evidence type="ECO:0000256" key="2">
    <source>
        <dbReference type="ARBA" id="ARBA00023125"/>
    </source>
</evidence>
<evidence type="ECO:0000313" key="8">
    <source>
        <dbReference type="Proteomes" id="UP000515977"/>
    </source>
</evidence>
<dbReference type="SMART" id="SM00448">
    <property type="entry name" value="REC"/>
    <property type="match status" value="1"/>
</dbReference>
<evidence type="ECO:0000259" key="5">
    <source>
        <dbReference type="PROSITE" id="PS50043"/>
    </source>
</evidence>
<dbReference type="InterPro" id="IPR011006">
    <property type="entry name" value="CheY-like_superfamily"/>
</dbReference>
<dbReference type="PROSITE" id="PS00622">
    <property type="entry name" value="HTH_LUXR_1"/>
    <property type="match status" value="1"/>
</dbReference>
<dbReference type="RefSeq" id="WP_187569159.1">
    <property type="nucleotide sequence ID" value="NZ_CP060711.1"/>
</dbReference>
<keyword evidence="8" id="KW-1185">Reference proteome</keyword>
<dbReference type="PROSITE" id="PS50043">
    <property type="entry name" value="HTH_LUXR_2"/>
    <property type="match status" value="1"/>
</dbReference>
<dbReference type="PROSITE" id="PS50110">
    <property type="entry name" value="RESPONSE_REGULATORY"/>
    <property type="match status" value="1"/>
</dbReference>
<keyword evidence="2" id="KW-0238">DNA-binding</keyword>
<evidence type="ECO:0000256" key="1">
    <source>
        <dbReference type="ARBA" id="ARBA00023015"/>
    </source>
</evidence>
<feature type="domain" description="Response regulatory" evidence="6">
    <location>
        <begin position="11"/>
        <end position="129"/>
    </location>
</feature>
<dbReference type="CDD" id="cd06170">
    <property type="entry name" value="LuxR_C_like"/>
    <property type="match status" value="1"/>
</dbReference>
<dbReference type="GO" id="GO:0000160">
    <property type="term" value="P:phosphorelay signal transduction system"/>
    <property type="evidence" value="ECO:0007669"/>
    <property type="project" value="InterPro"/>
</dbReference>
<dbReference type="Pfam" id="PF00072">
    <property type="entry name" value="Response_reg"/>
    <property type="match status" value="1"/>
</dbReference>
<dbReference type="PANTHER" id="PTHR43214">
    <property type="entry name" value="TWO-COMPONENT RESPONSE REGULATOR"/>
    <property type="match status" value="1"/>
</dbReference>
<name>A0A7G9QPW8_9GAMM</name>
<evidence type="ECO:0000256" key="3">
    <source>
        <dbReference type="ARBA" id="ARBA00023163"/>
    </source>
</evidence>
<dbReference type="CDD" id="cd00156">
    <property type="entry name" value="REC"/>
    <property type="match status" value="1"/>
</dbReference>
<evidence type="ECO:0000313" key="7">
    <source>
        <dbReference type="EMBL" id="QNN45393.1"/>
    </source>
</evidence>
<dbReference type="PRINTS" id="PR00038">
    <property type="entry name" value="HTHLUXR"/>
</dbReference>
<evidence type="ECO:0000259" key="6">
    <source>
        <dbReference type="PROSITE" id="PS50110"/>
    </source>
</evidence>
<sequence length="223" mass="23968">MNDFPTVALAPALIVEDDAFAQQRLRGLLTEVAGADARIDAAGTLADARRLATGDVPYALALVDVQLPDGCGVDFIGWLRRTRPALPAVIVSSWAEEGTILAALRHGASGYLLKHAENIELAMQLRCLHRGGAAIDPVIARRLLALLPQAEPPPPADETIHLSARETEILRLVARGLSNREIADSTGLSRLTIETHTRNIYRKLEVGSRTAAVFEAQALGLLH</sequence>
<dbReference type="PANTHER" id="PTHR43214:SF41">
    <property type="entry name" value="NITRATE_NITRITE RESPONSE REGULATOR PROTEIN NARP"/>
    <property type="match status" value="1"/>
</dbReference>
<dbReference type="Gene3D" id="3.40.50.2300">
    <property type="match status" value="1"/>
</dbReference>
<dbReference type="GO" id="GO:0003677">
    <property type="term" value="F:DNA binding"/>
    <property type="evidence" value="ECO:0007669"/>
    <property type="project" value="UniProtKB-KW"/>
</dbReference>
<keyword evidence="4" id="KW-0597">Phosphoprotein</keyword>
<keyword evidence="1" id="KW-0805">Transcription regulation</keyword>
<reference evidence="7 8" key="1">
    <citation type="submission" date="2020-08" db="EMBL/GenBank/DDBJ databases">
        <title>Genome sequence of Thermomonas brevis KACC 16975T.</title>
        <authorList>
            <person name="Hyun D.-W."/>
            <person name="Bae J.-W."/>
        </authorList>
    </citation>
    <scope>NUCLEOTIDE SEQUENCE [LARGE SCALE GENOMIC DNA]</scope>
    <source>
        <strain evidence="7 8">KACC 16975</strain>
    </source>
</reference>
<evidence type="ECO:0000256" key="4">
    <source>
        <dbReference type="PROSITE-ProRule" id="PRU00169"/>
    </source>
</evidence>
<gene>
    <name evidence="7" type="ORF">H9L17_09120</name>
</gene>
<organism evidence="7 8">
    <name type="scientific">Thermomonas brevis</name>
    <dbReference type="NCBI Taxonomy" id="215691"/>
    <lineage>
        <taxon>Bacteria</taxon>
        <taxon>Pseudomonadati</taxon>
        <taxon>Pseudomonadota</taxon>
        <taxon>Gammaproteobacteria</taxon>
        <taxon>Lysobacterales</taxon>
        <taxon>Lysobacteraceae</taxon>
        <taxon>Thermomonas</taxon>
    </lineage>
</organism>
<dbReference type="SMART" id="SM00421">
    <property type="entry name" value="HTH_LUXR"/>
    <property type="match status" value="1"/>
</dbReference>
<keyword evidence="3" id="KW-0804">Transcription</keyword>
<dbReference type="InterPro" id="IPR001789">
    <property type="entry name" value="Sig_transdc_resp-reg_receiver"/>
</dbReference>
<feature type="modified residue" description="4-aspartylphosphate" evidence="4">
    <location>
        <position position="64"/>
    </location>
</feature>
<dbReference type="EMBL" id="CP060711">
    <property type="protein sequence ID" value="QNN45393.1"/>
    <property type="molecule type" value="Genomic_DNA"/>
</dbReference>
<dbReference type="InterPro" id="IPR039420">
    <property type="entry name" value="WalR-like"/>
</dbReference>
<dbReference type="AlphaFoldDB" id="A0A7G9QPW8"/>
<accession>A0A7G9QPW8</accession>
<proteinExistence type="predicted"/>
<feature type="domain" description="HTH luxR-type" evidence="5">
    <location>
        <begin position="155"/>
        <end position="220"/>
    </location>
</feature>
<dbReference type="InterPro" id="IPR000792">
    <property type="entry name" value="Tscrpt_reg_LuxR_C"/>
</dbReference>
<dbReference type="Proteomes" id="UP000515977">
    <property type="component" value="Chromosome"/>
</dbReference>
<dbReference type="GO" id="GO:0006355">
    <property type="term" value="P:regulation of DNA-templated transcription"/>
    <property type="evidence" value="ECO:0007669"/>
    <property type="project" value="InterPro"/>
</dbReference>
<dbReference type="SUPFAM" id="SSF52172">
    <property type="entry name" value="CheY-like"/>
    <property type="match status" value="1"/>
</dbReference>
<dbReference type="Pfam" id="PF00196">
    <property type="entry name" value="GerE"/>
    <property type="match status" value="1"/>
</dbReference>
<protein>
    <submittedName>
        <fullName evidence="7">Response regulator transcription factor</fullName>
    </submittedName>
</protein>